<reference evidence="1 2" key="1">
    <citation type="journal article" date="2019" name="Nat. Plants">
        <title>Genome sequencing of Musa balbisiana reveals subgenome evolution and function divergence in polyploid bananas.</title>
        <authorList>
            <person name="Yao X."/>
        </authorList>
    </citation>
    <scope>NUCLEOTIDE SEQUENCE [LARGE SCALE GENOMIC DNA]</scope>
    <source>
        <strain evidence="2">cv. DH-PKW</strain>
        <tissue evidence="1">Leaves</tissue>
    </source>
</reference>
<accession>A0A4S8JNF6</accession>
<dbReference type="Proteomes" id="UP000317650">
    <property type="component" value="Chromosome 1"/>
</dbReference>
<dbReference type="AlphaFoldDB" id="A0A4S8JNF6"/>
<dbReference type="EMBL" id="PYDT01000004">
    <property type="protein sequence ID" value="THU63758.1"/>
    <property type="molecule type" value="Genomic_DNA"/>
</dbReference>
<evidence type="ECO:0000313" key="2">
    <source>
        <dbReference type="Proteomes" id="UP000317650"/>
    </source>
</evidence>
<name>A0A4S8JNF6_MUSBA</name>
<proteinExistence type="predicted"/>
<keyword evidence="2" id="KW-1185">Reference proteome</keyword>
<organism evidence="1 2">
    <name type="scientific">Musa balbisiana</name>
    <name type="common">Banana</name>
    <dbReference type="NCBI Taxonomy" id="52838"/>
    <lineage>
        <taxon>Eukaryota</taxon>
        <taxon>Viridiplantae</taxon>
        <taxon>Streptophyta</taxon>
        <taxon>Embryophyta</taxon>
        <taxon>Tracheophyta</taxon>
        <taxon>Spermatophyta</taxon>
        <taxon>Magnoliopsida</taxon>
        <taxon>Liliopsida</taxon>
        <taxon>Zingiberales</taxon>
        <taxon>Musaceae</taxon>
        <taxon>Musa</taxon>
    </lineage>
</organism>
<gene>
    <name evidence="1" type="ORF">C4D60_Mb01t19190</name>
</gene>
<evidence type="ECO:0000313" key="1">
    <source>
        <dbReference type="EMBL" id="THU63758.1"/>
    </source>
</evidence>
<comment type="caution">
    <text evidence="1">The sequence shown here is derived from an EMBL/GenBank/DDBJ whole genome shotgun (WGS) entry which is preliminary data.</text>
</comment>
<sequence length="66" mass="7463">MGACRSVLSFITSISTDTSHSLSFCCCYFYLLQCTPLFPVAFEHLLSNHFLHHRLLSHVIPPIDPP</sequence>
<protein>
    <submittedName>
        <fullName evidence="1">Uncharacterized protein</fullName>
    </submittedName>
</protein>